<dbReference type="PROSITE" id="PS50041">
    <property type="entry name" value="C_TYPE_LECTIN_2"/>
    <property type="match status" value="2"/>
</dbReference>
<keyword evidence="6" id="KW-1185">Reference proteome</keyword>
<feature type="signal peptide" evidence="4">
    <location>
        <begin position="1"/>
        <end position="21"/>
    </location>
</feature>
<dbReference type="PANTHER" id="PTHR22803">
    <property type="entry name" value="MANNOSE, PHOSPHOLIPASE, LECTIN RECEPTOR RELATED"/>
    <property type="match status" value="1"/>
</dbReference>
<reference evidence="7" key="1">
    <citation type="submission" date="2025-08" db="UniProtKB">
        <authorList>
            <consortium name="RefSeq"/>
        </authorList>
    </citation>
    <scope>IDENTIFICATION</scope>
    <source>
        <tissue evidence="7">Blood</tissue>
    </source>
</reference>
<proteinExistence type="predicted"/>
<dbReference type="InterPro" id="IPR050111">
    <property type="entry name" value="C-type_lectin/snaclec_domain"/>
</dbReference>
<dbReference type="SUPFAM" id="SSF56436">
    <property type="entry name" value="C-type lectin-like"/>
    <property type="match status" value="2"/>
</dbReference>
<feature type="domain" description="C-type lectin" evidence="5">
    <location>
        <begin position="35"/>
        <end position="129"/>
    </location>
</feature>
<evidence type="ECO:0000313" key="7">
    <source>
        <dbReference type="RefSeq" id="XP_060546343.1"/>
    </source>
</evidence>
<keyword evidence="2" id="KW-0964">Secreted</keyword>
<accession>A0ABM3ZD95</accession>
<evidence type="ECO:0000313" key="6">
    <source>
        <dbReference type="Proteomes" id="UP001652622"/>
    </source>
</evidence>
<feature type="domain" description="C-type lectin" evidence="5">
    <location>
        <begin position="199"/>
        <end position="321"/>
    </location>
</feature>
<dbReference type="Proteomes" id="UP001652622">
    <property type="component" value="Unplaced"/>
</dbReference>
<dbReference type="InterPro" id="IPR001304">
    <property type="entry name" value="C-type_lectin-like"/>
</dbReference>
<keyword evidence="3" id="KW-1015">Disulfide bond</keyword>
<dbReference type="Pfam" id="PF00059">
    <property type="entry name" value="Lectin_C"/>
    <property type="match status" value="2"/>
</dbReference>
<dbReference type="InterPro" id="IPR018378">
    <property type="entry name" value="C-type_lectin_CS"/>
</dbReference>
<dbReference type="CDD" id="cd03594">
    <property type="entry name" value="CLECT_REG-1_like"/>
    <property type="match status" value="1"/>
</dbReference>
<dbReference type="InterPro" id="IPR016186">
    <property type="entry name" value="C-type_lectin-like/link_sf"/>
</dbReference>
<evidence type="ECO:0000256" key="2">
    <source>
        <dbReference type="ARBA" id="ARBA00022525"/>
    </source>
</evidence>
<keyword evidence="4" id="KW-0732">Signal</keyword>
<evidence type="ECO:0000256" key="1">
    <source>
        <dbReference type="ARBA" id="ARBA00004613"/>
    </source>
</evidence>
<dbReference type="PRINTS" id="PR01504">
    <property type="entry name" value="PNCREATITSAP"/>
</dbReference>
<dbReference type="PROSITE" id="PS00615">
    <property type="entry name" value="C_TYPE_LECTIN_1"/>
    <property type="match status" value="1"/>
</dbReference>
<dbReference type="RefSeq" id="XP_060546343.1">
    <property type="nucleotide sequence ID" value="XM_060690360.1"/>
</dbReference>
<name>A0ABM3ZD95_PANGU</name>
<comment type="subcellular location">
    <subcellularLocation>
        <location evidence="1">Secreted</location>
    </subcellularLocation>
</comment>
<evidence type="ECO:0000256" key="3">
    <source>
        <dbReference type="ARBA" id="ARBA00023157"/>
    </source>
</evidence>
<gene>
    <name evidence="7" type="primary">LOC117659015</name>
</gene>
<dbReference type="SMART" id="SM00034">
    <property type="entry name" value="CLECT"/>
    <property type="match status" value="2"/>
</dbReference>
<dbReference type="InterPro" id="IPR016187">
    <property type="entry name" value="CTDL_fold"/>
</dbReference>
<protein>
    <submittedName>
        <fullName evidence="7">Macrophage mannose receptor 1-like</fullName>
    </submittedName>
</protein>
<evidence type="ECO:0000256" key="4">
    <source>
        <dbReference type="SAM" id="SignalP"/>
    </source>
</evidence>
<dbReference type="GeneID" id="117659015"/>
<dbReference type="Gene3D" id="3.10.100.10">
    <property type="entry name" value="Mannose-Binding Protein A, subunit A"/>
    <property type="match status" value="2"/>
</dbReference>
<evidence type="ECO:0000259" key="5">
    <source>
        <dbReference type="PROSITE" id="PS50041"/>
    </source>
</evidence>
<organism evidence="6 7">
    <name type="scientific">Pantherophis guttatus</name>
    <name type="common">Corn snake</name>
    <name type="synonym">Elaphe guttata</name>
    <dbReference type="NCBI Taxonomy" id="94885"/>
    <lineage>
        <taxon>Eukaryota</taxon>
        <taxon>Metazoa</taxon>
        <taxon>Chordata</taxon>
        <taxon>Craniata</taxon>
        <taxon>Vertebrata</taxon>
        <taxon>Euteleostomi</taxon>
        <taxon>Lepidosauria</taxon>
        <taxon>Squamata</taxon>
        <taxon>Bifurcata</taxon>
        <taxon>Unidentata</taxon>
        <taxon>Episquamata</taxon>
        <taxon>Toxicofera</taxon>
        <taxon>Serpentes</taxon>
        <taxon>Colubroidea</taxon>
        <taxon>Colubridae</taxon>
        <taxon>Colubrinae</taxon>
        <taxon>Pantherophis</taxon>
    </lineage>
</organism>
<sequence>MGQFLFVTLGLLVVAFSLTGAKRCPSSWLGKKWFCYKVFDEQRSWSDAEMFCRKYKPGCHLASIHSGELSHDLAEYVSDYIKIAKSVWIGLSDPEQKDQWEWTDRSRTNYVAWAVEEPNNSEDKLCVQLKKSSKPHHPASISTSGCLVGLQHLRQRPRVDSEGRKTMGQFIFVSLSLLVVALSLSGVKGCCCPNDWLPMNGFCYKVNDQLKTWNDAEMLCRKFNPGCHLASIHSKEEAADLAEYISDYMKSNGNVWIGLNDPQKKRVWEWTDRSSTNYFSWNSGEPNNEHNKEYCVELLAKTGFLKWNDVPCESVHPFLCQCRL</sequence>
<feature type="chain" id="PRO_5047040925" evidence="4">
    <location>
        <begin position="22"/>
        <end position="324"/>
    </location>
</feature>